<dbReference type="Proteomes" id="UP000286415">
    <property type="component" value="Unassembled WGS sequence"/>
</dbReference>
<name>A0A8T1N3P3_CLOSI</name>
<comment type="caution">
    <text evidence="1">The sequence shown here is derived from an EMBL/GenBank/DDBJ whole genome shotgun (WGS) entry which is preliminary data.</text>
</comment>
<reference evidence="1 2" key="2">
    <citation type="journal article" date="2021" name="Genomics">
        <title>High-quality reference genome for Clonorchis sinensis.</title>
        <authorList>
            <person name="Young N.D."/>
            <person name="Stroehlein A.J."/>
            <person name="Kinkar L."/>
            <person name="Wang T."/>
            <person name="Sohn W.M."/>
            <person name="Chang B.C.H."/>
            <person name="Kaur P."/>
            <person name="Weisz D."/>
            <person name="Dudchenko O."/>
            <person name="Aiden E.L."/>
            <person name="Korhonen P.K."/>
            <person name="Gasser R.B."/>
        </authorList>
    </citation>
    <scope>NUCLEOTIDE SEQUENCE [LARGE SCALE GENOMIC DNA]</scope>
    <source>
        <strain evidence="1">Cs-k2</strain>
    </source>
</reference>
<dbReference type="EMBL" id="NIRI02000005">
    <property type="protein sequence ID" value="KAG5455181.1"/>
    <property type="molecule type" value="Genomic_DNA"/>
</dbReference>
<sequence length="71" mass="8124">GRDIRGYVYIIQEPTKKAPLVAFECPEFARHLRQLLIYTSSTNNASLKISNGLIQYGRNMIFGNSSLDRYN</sequence>
<protein>
    <submittedName>
        <fullName evidence="1">Uncharacterized protein</fullName>
    </submittedName>
</protein>
<feature type="non-terminal residue" evidence="1">
    <location>
        <position position="1"/>
    </location>
</feature>
<keyword evidence="2" id="KW-1185">Reference proteome</keyword>
<organism evidence="1 2">
    <name type="scientific">Clonorchis sinensis</name>
    <name type="common">Chinese liver fluke</name>
    <dbReference type="NCBI Taxonomy" id="79923"/>
    <lineage>
        <taxon>Eukaryota</taxon>
        <taxon>Metazoa</taxon>
        <taxon>Spiralia</taxon>
        <taxon>Lophotrochozoa</taxon>
        <taxon>Platyhelminthes</taxon>
        <taxon>Trematoda</taxon>
        <taxon>Digenea</taxon>
        <taxon>Opisthorchiida</taxon>
        <taxon>Opisthorchiata</taxon>
        <taxon>Opisthorchiidae</taxon>
        <taxon>Clonorchis</taxon>
    </lineage>
</organism>
<evidence type="ECO:0000313" key="2">
    <source>
        <dbReference type="Proteomes" id="UP000286415"/>
    </source>
</evidence>
<reference evidence="1 2" key="1">
    <citation type="journal article" date="2018" name="Biotechnol. Adv.">
        <title>Improved genomic resources and new bioinformatic workflow for the carcinogenic parasite Clonorchis sinensis: Biotechnological implications.</title>
        <authorList>
            <person name="Wang D."/>
            <person name="Korhonen P.K."/>
            <person name="Gasser R.B."/>
            <person name="Young N.D."/>
        </authorList>
    </citation>
    <scope>NUCLEOTIDE SEQUENCE [LARGE SCALE GENOMIC DNA]</scope>
    <source>
        <strain evidence="1">Cs-k2</strain>
    </source>
</reference>
<dbReference type="AlphaFoldDB" id="A0A8T1N3P3"/>
<proteinExistence type="predicted"/>
<gene>
    <name evidence="1" type="ORF">CSKR_203846</name>
</gene>
<accession>A0A8T1N3P3</accession>
<evidence type="ECO:0000313" key="1">
    <source>
        <dbReference type="EMBL" id="KAG5455181.1"/>
    </source>
</evidence>